<evidence type="ECO:0000256" key="1">
    <source>
        <dbReference type="SAM" id="MobiDB-lite"/>
    </source>
</evidence>
<comment type="caution">
    <text evidence="2">The sequence shown here is derived from an EMBL/GenBank/DDBJ whole genome shotgun (WGS) entry which is preliminary data.</text>
</comment>
<evidence type="ECO:0008006" key="4">
    <source>
        <dbReference type="Google" id="ProtNLM"/>
    </source>
</evidence>
<name>A0ABQ2IV87_9PSEU</name>
<keyword evidence="3" id="KW-1185">Reference proteome</keyword>
<evidence type="ECO:0000313" key="3">
    <source>
        <dbReference type="Proteomes" id="UP000597656"/>
    </source>
</evidence>
<protein>
    <recommendedName>
        <fullName evidence="4">FxLD family lantipeptide</fullName>
    </recommendedName>
</protein>
<gene>
    <name evidence="2" type="ORF">GCM10011609_84630</name>
</gene>
<dbReference type="Proteomes" id="UP000597656">
    <property type="component" value="Unassembled WGS sequence"/>
</dbReference>
<reference evidence="3" key="1">
    <citation type="journal article" date="2019" name="Int. J. Syst. Evol. Microbiol.">
        <title>The Global Catalogue of Microorganisms (GCM) 10K type strain sequencing project: providing services to taxonomists for standard genome sequencing and annotation.</title>
        <authorList>
            <consortium name="The Broad Institute Genomics Platform"/>
            <consortium name="The Broad Institute Genome Sequencing Center for Infectious Disease"/>
            <person name="Wu L."/>
            <person name="Ma J."/>
        </authorList>
    </citation>
    <scope>NUCLEOTIDE SEQUENCE [LARGE SCALE GENOMIC DNA]</scope>
    <source>
        <strain evidence="3">CGMCC 4.7319</strain>
    </source>
</reference>
<accession>A0ABQ2IV87</accession>
<dbReference type="RefSeq" id="WP_189160497.1">
    <property type="nucleotide sequence ID" value="NZ_BMNC01000027.1"/>
</dbReference>
<proteinExistence type="predicted"/>
<organism evidence="2 3">
    <name type="scientific">Lentzea pudingi</name>
    <dbReference type="NCBI Taxonomy" id="1789439"/>
    <lineage>
        <taxon>Bacteria</taxon>
        <taxon>Bacillati</taxon>
        <taxon>Actinomycetota</taxon>
        <taxon>Actinomycetes</taxon>
        <taxon>Pseudonocardiales</taxon>
        <taxon>Pseudonocardiaceae</taxon>
        <taxon>Lentzea</taxon>
    </lineage>
</organism>
<dbReference type="EMBL" id="BMNC01000027">
    <property type="protein sequence ID" value="GGN28467.1"/>
    <property type="molecule type" value="Genomic_DNA"/>
</dbReference>
<sequence length="50" mass="5219">MAEQSAVIEAAGSVATESSADGDFAIDWDDDDMEVGLTCRMEEGCVTCEG</sequence>
<feature type="region of interest" description="Disordered" evidence="1">
    <location>
        <begin position="1"/>
        <end position="27"/>
    </location>
</feature>
<evidence type="ECO:0000313" key="2">
    <source>
        <dbReference type="EMBL" id="GGN28467.1"/>
    </source>
</evidence>